<dbReference type="SUPFAM" id="SSF63829">
    <property type="entry name" value="Calcium-dependent phosphotriesterase"/>
    <property type="match status" value="1"/>
</dbReference>
<evidence type="ECO:0000313" key="2">
    <source>
        <dbReference type="EMBL" id="QDU28578.1"/>
    </source>
</evidence>
<sequence length="877" mass="95241" precursor="true">MGSRAESILLAVVVLLSSATASAQPSLQWVNGPQLVFERESQSSWVTFELNRLTDVEVALVDPASSLVVRHLAAGVLGDNPPPPLVAKSRSQKIAWDGKDDYGLPVADPAKLTVRVRAGMSVKLDRIVGGDPYAFWSELSGQGDHAQWMVTGLEAKSDGSVYVLGNSTFYGAPTIRQYDARGAYRRTVFPPPAGKPVDDVQGWGINVRDDGTYTLQSRSGWGQASPSKTLLSRGGQALCATLVPTSASDNLCLTSVAGRDFGNQQMTIGCDGTLRENQVNVMLGGEPLPTRGFSGNLFSALSSDGKSLYVSGLFANDNAQGISTTGFWRDGQVWKVDLATRKTQVFFSLDEKDVIATMKARTASSIGHTSANPYAALQGVATDAEGRVFICDRQNKRIVVLDDEGKLIREIPVAYPDAIAVNPKSQALYVTTRFGDYGGNGEMALLKFGDWTKDDAPEVSLPLRSGIGKFRENSHLAVVEDKGEMFVWVAYTTLPVRVYQDSGTSLELVKDFYEAGPQRALDLQHMEVDQKTGDVYIADAQGFCFRITDWKDPQFVLCKQDAKTPLRASSIAIDARSRHLYTHYHWGTPVYRWSMDGDFFTPAPAGVLQKESVVTIPGRPVPTVGSAHAITPPIACSWIFTGLGERGIAVAPSGGLATLGVLPDKNNRADDYSGPLHYFKPESARVPWQPLRFSGFGGQKPRSGGIRFDPRGNLYVGLHNGNVNNMPQGFDRDPDFKATTGRIYKYAPTGSVEGGTLFPKEPAAPDKVYDIHYGPLGPQSRTPRFGVDGYGRVYYPTGQLPRVSVIDNEGNPIVTFGTYGNRDSMGGLPGDLVPTKDLPMAWPNSVDATDDHIYVSDIVNVRLLRIEKQFALSMNSE</sequence>
<keyword evidence="3" id="KW-1185">Reference proteome</keyword>
<dbReference type="InterPro" id="IPR050952">
    <property type="entry name" value="TRIM-NHL_E3_ligases"/>
</dbReference>
<evidence type="ECO:0000256" key="1">
    <source>
        <dbReference type="SAM" id="SignalP"/>
    </source>
</evidence>
<protein>
    <submittedName>
        <fullName evidence="2">SMP-30/Gluconolaconase/LRE-like region</fullName>
    </submittedName>
</protein>
<dbReference type="GO" id="GO:0000209">
    <property type="term" value="P:protein polyubiquitination"/>
    <property type="evidence" value="ECO:0007669"/>
    <property type="project" value="TreeGrafter"/>
</dbReference>
<dbReference type="GO" id="GO:0008270">
    <property type="term" value="F:zinc ion binding"/>
    <property type="evidence" value="ECO:0007669"/>
    <property type="project" value="UniProtKB-KW"/>
</dbReference>
<dbReference type="Gene3D" id="2.120.10.30">
    <property type="entry name" value="TolB, C-terminal domain"/>
    <property type="match status" value="1"/>
</dbReference>
<reference evidence="2 3" key="1">
    <citation type="submission" date="2019-02" db="EMBL/GenBank/DDBJ databases">
        <title>Deep-cultivation of Planctomycetes and their phenomic and genomic characterization uncovers novel biology.</title>
        <authorList>
            <person name="Wiegand S."/>
            <person name="Jogler M."/>
            <person name="Boedeker C."/>
            <person name="Pinto D."/>
            <person name="Vollmers J."/>
            <person name="Rivas-Marin E."/>
            <person name="Kohn T."/>
            <person name="Peeters S.H."/>
            <person name="Heuer A."/>
            <person name="Rast P."/>
            <person name="Oberbeckmann S."/>
            <person name="Bunk B."/>
            <person name="Jeske O."/>
            <person name="Meyerdierks A."/>
            <person name="Storesund J.E."/>
            <person name="Kallscheuer N."/>
            <person name="Luecker S."/>
            <person name="Lage O.M."/>
            <person name="Pohl T."/>
            <person name="Merkel B.J."/>
            <person name="Hornburger P."/>
            <person name="Mueller R.-W."/>
            <person name="Bruemmer F."/>
            <person name="Labrenz M."/>
            <person name="Spormann A.M."/>
            <person name="Op den Camp H."/>
            <person name="Overmann J."/>
            <person name="Amann R."/>
            <person name="Jetten M.S.M."/>
            <person name="Mascher T."/>
            <person name="Medema M.H."/>
            <person name="Devos D.P."/>
            <person name="Kaster A.-K."/>
            <person name="Ovreas L."/>
            <person name="Rohde M."/>
            <person name="Galperin M.Y."/>
            <person name="Jogler C."/>
        </authorList>
    </citation>
    <scope>NUCLEOTIDE SEQUENCE [LARGE SCALE GENOMIC DNA]</scope>
    <source>
        <strain evidence="2 3">ETA_A8</strain>
    </source>
</reference>
<dbReference type="GO" id="GO:0061630">
    <property type="term" value="F:ubiquitin protein ligase activity"/>
    <property type="evidence" value="ECO:0007669"/>
    <property type="project" value="TreeGrafter"/>
</dbReference>
<dbReference type="GO" id="GO:0043161">
    <property type="term" value="P:proteasome-mediated ubiquitin-dependent protein catabolic process"/>
    <property type="evidence" value="ECO:0007669"/>
    <property type="project" value="TreeGrafter"/>
</dbReference>
<dbReference type="EMBL" id="CP036274">
    <property type="protein sequence ID" value="QDU28578.1"/>
    <property type="molecule type" value="Genomic_DNA"/>
</dbReference>
<evidence type="ECO:0000313" key="3">
    <source>
        <dbReference type="Proteomes" id="UP000315017"/>
    </source>
</evidence>
<dbReference type="InterPro" id="IPR011042">
    <property type="entry name" value="6-blade_b-propeller_TolB-like"/>
</dbReference>
<proteinExistence type="predicted"/>
<name>A0A517YEC5_9BACT</name>
<organism evidence="2 3">
    <name type="scientific">Anatilimnocola aggregata</name>
    <dbReference type="NCBI Taxonomy" id="2528021"/>
    <lineage>
        <taxon>Bacteria</taxon>
        <taxon>Pseudomonadati</taxon>
        <taxon>Planctomycetota</taxon>
        <taxon>Planctomycetia</taxon>
        <taxon>Pirellulales</taxon>
        <taxon>Pirellulaceae</taxon>
        <taxon>Anatilimnocola</taxon>
    </lineage>
</organism>
<dbReference type="RefSeq" id="WP_202921050.1">
    <property type="nucleotide sequence ID" value="NZ_CP036274.1"/>
</dbReference>
<dbReference type="PANTHER" id="PTHR24104">
    <property type="entry name" value="E3 UBIQUITIN-PROTEIN LIGASE NHLRC1-RELATED"/>
    <property type="match status" value="1"/>
</dbReference>
<dbReference type="SUPFAM" id="SSF75011">
    <property type="entry name" value="3-carboxy-cis,cis-mucoante lactonizing enzyme"/>
    <property type="match status" value="1"/>
</dbReference>
<gene>
    <name evidence="2" type="ORF">ETAA8_36810</name>
</gene>
<dbReference type="Proteomes" id="UP000315017">
    <property type="component" value="Chromosome"/>
</dbReference>
<accession>A0A517YEC5</accession>
<dbReference type="PANTHER" id="PTHR24104:SF25">
    <property type="entry name" value="PROTEIN LIN-41"/>
    <property type="match status" value="1"/>
</dbReference>
<feature type="signal peptide" evidence="1">
    <location>
        <begin position="1"/>
        <end position="23"/>
    </location>
</feature>
<feature type="chain" id="PRO_5022134815" evidence="1">
    <location>
        <begin position="24"/>
        <end position="877"/>
    </location>
</feature>
<keyword evidence="1" id="KW-0732">Signal</keyword>
<dbReference type="KEGG" id="aagg:ETAA8_36810"/>
<dbReference type="AlphaFoldDB" id="A0A517YEC5"/>
<dbReference type="SUPFAM" id="SSF101898">
    <property type="entry name" value="NHL repeat"/>
    <property type="match status" value="1"/>
</dbReference>